<evidence type="ECO:0000256" key="22">
    <source>
        <dbReference type="SAM" id="MobiDB-lite"/>
    </source>
</evidence>
<evidence type="ECO:0000256" key="1">
    <source>
        <dbReference type="ARBA" id="ARBA00001946"/>
    </source>
</evidence>
<keyword evidence="10" id="KW-0808">Transferase</keyword>
<evidence type="ECO:0000256" key="9">
    <source>
        <dbReference type="ARBA" id="ARBA00022553"/>
    </source>
</evidence>
<dbReference type="SUPFAM" id="SSF56112">
    <property type="entry name" value="Protein kinase-like (PK-like)"/>
    <property type="match status" value="1"/>
</dbReference>
<evidence type="ECO:0000256" key="6">
    <source>
        <dbReference type="ARBA" id="ARBA00022454"/>
    </source>
</evidence>
<evidence type="ECO:0000256" key="13">
    <source>
        <dbReference type="ARBA" id="ARBA00022840"/>
    </source>
</evidence>
<comment type="caution">
    <text evidence="24">The sequence shown here is derived from an EMBL/GenBank/DDBJ whole genome shotgun (WGS) entry which is preliminary data.</text>
</comment>
<dbReference type="InterPro" id="IPR017441">
    <property type="entry name" value="Protein_kinase_ATP_BS"/>
</dbReference>
<evidence type="ECO:0000256" key="15">
    <source>
        <dbReference type="ARBA" id="ARBA00023242"/>
    </source>
</evidence>
<evidence type="ECO:0000256" key="8">
    <source>
        <dbReference type="ARBA" id="ARBA00022527"/>
    </source>
</evidence>
<feature type="binding site" evidence="21">
    <location>
        <position position="778"/>
    </location>
    <ligand>
        <name>ATP</name>
        <dbReference type="ChEBI" id="CHEBI:30616"/>
    </ligand>
</feature>
<dbReference type="EC" id="2.7.11.1" evidence="5"/>
<dbReference type="GO" id="GO:0000278">
    <property type="term" value="P:mitotic cell cycle"/>
    <property type="evidence" value="ECO:0007669"/>
    <property type="project" value="TreeGrafter"/>
</dbReference>
<evidence type="ECO:0000313" key="24">
    <source>
        <dbReference type="EMBL" id="KAJ1081525.1"/>
    </source>
</evidence>
<gene>
    <name evidence="24" type="ORF">NDU88_001707</name>
</gene>
<keyword evidence="25" id="KW-1185">Reference proteome</keyword>
<evidence type="ECO:0000256" key="5">
    <source>
        <dbReference type="ARBA" id="ARBA00012513"/>
    </source>
</evidence>
<keyword evidence="8" id="KW-0723">Serine/threonine-protein kinase</keyword>
<dbReference type="SMART" id="SM01331">
    <property type="entry name" value="DUF3635"/>
    <property type="match status" value="1"/>
</dbReference>
<evidence type="ECO:0000256" key="12">
    <source>
        <dbReference type="ARBA" id="ARBA00022777"/>
    </source>
</evidence>
<dbReference type="FunFam" id="1.10.510.10:FF:000401">
    <property type="entry name" value="serine/threonine-protein kinase haspin"/>
    <property type="match status" value="1"/>
</dbReference>
<dbReference type="GO" id="GO:0051276">
    <property type="term" value="P:chromosome organization"/>
    <property type="evidence" value="ECO:0007669"/>
    <property type="project" value="UniProtKB-ARBA"/>
</dbReference>
<evidence type="ECO:0000256" key="11">
    <source>
        <dbReference type="ARBA" id="ARBA00022741"/>
    </source>
</evidence>
<dbReference type="PROSITE" id="PS50011">
    <property type="entry name" value="PROTEIN_KINASE_DOM"/>
    <property type="match status" value="1"/>
</dbReference>
<dbReference type="InterPro" id="IPR011009">
    <property type="entry name" value="Kinase-like_dom_sf"/>
</dbReference>
<dbReference type="PROSITE" id="PS00107">
    <property type="entry name" value="PROTEIN_KINASE_ATP"/>
    <property type="match status" value="1"/>
</dbReference>
<feature type="non-terminal residue" evidence="24">
    <location>
        <position position="1"/>
    </location>
</feature>
<dbReference type="GO" id="GO:0005634">
    <property type="term" value="C:nucleus"/>
    <property type="evidence" value="ECO:0007669"/>
    <property type="project" value="UniProtKB-SubCell"/>
</dbReference>
<dbReference type="InterPro" id="IPR000719">
    <property type="entry name" value="Prot_kinase_dom"/>
</dbReference>
<comment type="subcellular location">
    <subcellularLocation>
        <location evidence="4">Chromosome</location>
    </subcellularLocation>
    <subcellularLocation>
        <location evidence="3">Cytoplasm</location>
        <location evidence="3">Cytoskeleton</location>
        <location evidence="3">Spindle</location>
    </subcellularLocation>
    <subcellularLocation>
        <location evidence="2">Nucleus</location>
    </subcellularLocation>
</comment>
<evidence type="ECO:0000256" key="21">
    <source>
        <dbReference type="PROSITE-ProRule" id="PRU10141"/>
    </source>
</evidence>
<keyword evidence="12" id="KW-0418">Kinase</keyword>
<evidence type="ECO:0000256" key="4">
    <source>
        <dbReference type="ARBA" id="ARBA00004286"/>
    </source>
</evidence>
<evidence type="ECO:0000256" key="20">
    <source>
        <dbReference type="ARBA" id="ARBA00081741"/>
    </source>
</evidence>
<dbReference type="FunFam" id="3.30.200.20:FF:000409">
    <property type="entry name" value="serine/threonine-protein kinase haspin"/>
    <property type="match status" value="1"/>
</dbReference>
<sequence length="1019" mass="114020">HGGTWCKAAGCFESVYPRPTQSSCYQCIPPWLMDSQARRAPGHIMRTYARRQPQSKIQFQTWLTPPIRQQHIFSSSSSSSSCFEQQDSTDPDFQPATKRLRKKSVADPRSVNRSVANSKVGRKALKLKKKIKQRSRPLTRAVTKKSNISEQQMMNNEKMEDIFEEGKENSIPDFKRSFFNGNPQQKFITKRRKPALLADRVQPTPEERKLNFLTEVPLQTYCSASAARSPVLRRKPLTRRHVQNSSTHLISTFSSRKMTSPKRRPIRKPPLLCSTPSVTLSIRKQMAAKPAGDMSFDTDTDVLDGETLSFQRDADVSVHRSSHSLQCLRDSPGEIRSLASSPNRVPSSIFSDSKSLICISHCTPSKSCTRALSQPAIQGSPSVFCISSELFTPTPCSPNICFKQPYPQADRISLGAFQRDPSLQPVVSLNSDIVSRYFLTSKWQSPLKEVKGSLTLDCLGIGRPYPGVESTEEITREDTGRNVRRSCEDEEKTTSVTKQYSPTLNAETVTRNKISETSQCGTLPQEANSCTVGTGRKVCISGFSSKRWGNRTRTANVTAKTNKTDLQLSFRTQHSSASLLLEHGLERWKHRANEVVASLGLGDSFAMLECMMPANMPDSCLNSSAFLSLSSNSSFFCDNRRYARLRAALSLHKRKKVEVEAQSEDQETRTDIPVAPSTPFSHLKSLGILKTPAGQRLNMEHRLGRSSMSLLSPLANVSLCGEDITDAEKVYEECMQDGPISFSSCMGSKKMQQCVKIGEGVFGEVFHTVSNGEQVALKIIPIEGSKKVNGEVQKSFGEILPEIIISKELSLLCEEGENVTEGFIKLHSVHCVKGSYPKHLLQAWDKYDEDKVSENERPDLFGDDQLFIILEFEFGGSDLENMKNELSSVNSAKSILHQLTAALAVAEEALCFEHRDLHWGNVLVKKTSVSTIKYKLNGSTRQIPTHKIEVNIIDYTLSRLEKDGLTVFCDISADEELFHGEGDYQFDIYRSMKEENGNSWSGYHPHTNVLWLHYVADKL</sequence>
<feature type="region of interest" description="Disordered" evidence="22">
    <location>
        <begin position="74"/>
        <end position="123"/>
    </location>
</feature>
<evidence type="ECO:0000256" key="19">
    <source>
        <dbReference type="ARBA" id="ARBA00069281"/>
    </source>
</evidence>
<dbReference type="PANTHER" id="PTHR24419">
    <property type="entry name" value="INTERLEUKIN-1 RECEPTOR-ASSOCIATED KINASE"/>
    <property type="match status" value="1"/>
</dbReference>
<keyword evidence="15" id="KW-0539">Nucleus</keyword>
<dbReference type="Gene3D" id="1.10.510.10">
    <property type="entry name" value="Transferase(Phosphotransferase) domain 1"/>
    <property type="match status" value="1"/>
</dbReference>
<evidence type="ECO:0000313" key="25">
    <source>
        <dbReference type="Proteomes" id="UP001066276"/>
    </source>
</evidence>
<evidence type="ECO:0000256" key="18">
    <source>
        <dbReference type="ARBA" id="ARBA00053811"/>
    </source>
</evidence>
<keyword evidence="14" id="KW-0206">Cytoskeleton</keyword>
<dbReference type="InterPro" id="IPR024604">
    <property type="entry name" value="GSG2_C"/>
</dbReference>
<evidence type="ECO:0000256" key="3">
    <source>
        <dbReference type="ARBA" id="ARBA00004186"/>
    </source>
</evidence>
<evidence type="ECO:0000256" key="14">
    <source>
        <dbReference type="ARBA" id="ARBA00023212"/>
    </source>
</evidence>
<evidence type="ECO:0000256" key="2">
    <source>
        <dbReference type="ARBA" id="ARBA00004123"/>
    </source>
</evidence>
<dbReference type="GO" id="GO:0005524">
    <property type="term" value="F:ATP binding"/>
    <property type="evidence" value="ECO:0007669"/>
    <property type="project" value="UniProtKB-UniRule"/>
</dbReference>
<feature type="non-terminal residue" evidence="24">
    <location>
        <position position="1019"/>
    </location>
</feature>
<dbReference type="EMBL" id="JANPWB010000016">
    <property type="protein sequence ID" value="KAJ1081525.1"/>
    <property type="molecule type" value="Genomic_DNA"/>
</dbReference>
<keyword evidence="11 21" id="KW-0547">Nucleotide-binding</keyword>
<evidence type="ECO:0000259" key="23">
    <source>
        <dbReference type="PROSITE" id="PS50011"/>
    </source>
</evidence>
<organism evidence="24 25">
    <name type="scientific">Pleurodeles waltl</name>
    <name type="common">Iberian ribbed newt</name>
    <dbReference type="NCBI Taxonomy" id="8319"/>
    <lineage>
        <taxon>Eukaryota</taxon>
        <taxon>Metazoa</taxon>
        <taxon>Chordata</taxon>
        <taxon>Craniata</taxon>
        <taxon>Vertebrata</taxon>
        <taxon>Euteleostomi</taxon>
        <taxon>Amphibia</taxon>
        <taxon>Batrachia</taxon>
        <taxon>Caudata</taxon>
        <taxon>Salamandroidea</taxon>
        <taxon>Salamandridae</taxon>
        <taxon>Pleurodelinae</taxon>
        <taxon>Pleurodeles</taxon>
    </lineage>
</organism>
<dbReference type="GO" id="GO:0035556">
    <property type="term" value="P:intracellular signal transduction"/>
    <property type="evidence" value="ECO:0007669"/>
    <property type="project" value="TreeGrafter"/>
</dbReference>
<proteinExistence type="predicted"/>
<evidence type="ECO:0000256" key="7">
    <source>
        <dbReference type="ARBA" id="ARBA00022490"/>
    </source>
</evidence>
<comment type="catalytic activity">
    <reaction evidence="17">
        <text>L-seryl-[protein] + ATP = O-phospho-L-seryl-[protein] + ADP + H(+)</text>
        <dbReference type="Rhea" id="RHEA:17989"/>
        <dbReference type="Rhea" id="RHEA-COMP:9863"/>
        <dbReference type="Rhea" id="RHEA-COMP:11604"/>
        <dbReference type="ChEBI" id="CHEBI:15378"/>
        <dbReference type="ChEBI" id="CHEBI:29999"/>
        <dbReference type="ChEBI" id="CHEBI:30616"/>
        <dbReference type="ChEBI" id="CHEBI:83421"/>
        <dbReference type="ChEBI" id="CHEBI:456216"/>
        <dbReference type="EC" id="2.7.11.1"/>
    </reaction>
</comment>
<dbReference type="Proteomes" id="UP001066276">
    <property type="component" value="Chromosome 12"/>
</dbReference>
<keyword evidence="7" id="KW-0963">Cytoplasm</keyword>
<keyword evidence="9" id="KW-0597">Phosphoprotein</keyword>
<evidence type="ECO:0000256" key="10">
    <source>
        <dbReference type="ARBA" id="ARBA00022679"/>
    </source>
</evidence>
<dbReference type="Pfam" id="PF12330">
    <property type="entry name" value="Haspin_kinase"/>
    <property type="match status" value="1"/>
</dbReference>
<feature type="domain" description="Protein kinase" evidence="23">
    <location>
        <begin position="751"/>
        <end position="1019"/>
    </location>
</feature>
<reference evidence="24" key="1">
    <citation type="journal article" date="2022" name="bioRxiv">
        <title>Sequencing and chromosome-scale assembly of the giantPleurodeles waltlgenome.</title>
        <authorList>
            <person name="Brown T."/>
            <person name="Elewa A."/>
            <person name="Iarovenko S."/>
            <person name="Subramanian E."/>
            <person name="Araus A.J."/>
            <person name="Petzold A."/>
            <person name="Susuki M."/>
            <person name="Suzuki K.-i.T."/>
            <person name="Hayashi T."/>
            <person name="Toyoda A."/>
            <person name="Oliveira C."/>
            <person name="Osipova E."/>
            <person name="Leigh N.D."/>
            <person name="Simon A."/>
            <person name="Yun M.H."/>
        </authorList>
    </citation>
    <scope>NUCLEOTIDE SEQUENCE</scope>
    <source>
        <strain evidence="24">20211129_DDA</strain>
        <tissue evidence="24">Liver</tissue>
    </source>
</reference>
<comment type="cofactor">
    <cofactor evidence="1">
        <name>Mg(2+)</name>
        <dbReference type="ChEBI" id="CHEBI:18420"/>
    </cofactor>
</comment>
<dbReference type="GO" id="GO:1901991">
    <property type="term" value="P:negative regulation of mitotic cell cycle phase transition"/>
    <property type="evidence" value="ECO:0007669"/>
    <property type="project" value="UniProtKB-ARBA"/>
</dbReference>
<evidence type="ECO:0000256" key="16">
    <source>
        <dbReference type="ARBA" id="ARBA00047899"/>
    </source>
</evidence>
<dbReference type="GO" id="GO:0005819">
    <property type="term" value="C:spindle"/>
    <property type="evidence" value="ECO:0007669"/>
    <property type="project" value="UniProtKB-SubCell"/>
</dbReference>
<comment type="function">
    <text evidence="18">Serine/threonine-protein kinase that phosphorylates histone H3 at 'Thr-3' (H3T3ph) during mitosis. May act through H3T3ph to both position and modulate activation of AURKB and other components of the chromosomal passenger complex (CPC) at centromeres to ensure proper chromatid cohesion, metaphase alignment and normal progression through the cell cycle.</text>
</comment>
<comment type="catalytic activity">
    <reaction evidence="16">
        <text>L-threonyl-[protein] + ATP = O-phospho-L-threonyl-[protein] + ADP + H(+)</text>
        <dbReference type="Rhea" id="RHEA:46608"/>
        <dbReference type="Rhea" id="RHEA-COMP:11060"/>
        <dbReference type="Rhea" id="RHEA-COMP:11605"/>
        <dbReference type="ChEBI" id="CHEBI:15378"/>
        <dbReference type="ChEBI" id="CHEBI:30013"/>
        <dbReference type="ChEBI" id="CHEBI:30616"/>
        <dbReference type="ChEBI" id="CHEBI:61977"/>
        <dbReference type="ChEBI" id="CHEBI:456216"/>
        <dbReference type="EC" id="2.7.11.1"/>
    </reaction>
</comment>
<keyword evidence="13 21" id="KW-0067">ATP-binding</keyword>
<dbReference type="GO" id="GO:0072354">
    <property type="term" value="F:histone H3T3 kinase activity"/>
    <property type="evidence" value="ECO:0007669"/>
    <property type="project" value="TreeGrafter"/>
</dbReference>
<dbReference type="Gene3D" id="3.30.200.20">
    <property type="entry name" value="Phosphorylase Kinase, domain 1"/>
    <property type="match status" value="1"/>
</dbReference>
<dbReference type="PANTHER" id="PTHR24419:SF18">
    <property type="entry name" value="SERINE_THREONINE-PROTEIN KINASE HASPIN"/>
    <property type="match status" value="1"/>
</dbReference>
<dbReference type="AlphaFoldDB" id="A0AAV7KQZ6"/>
<protein>
    <recommendedName>
        <fullName evidence="19">Serine/threonine-protein kinase haspin</fullName>
        <ecNumber evidence="5">2.7.11.1</ecNumber>
    </recommendedName>
    <alternativeName>
        <fullName evidence="20">Germ cell-specific gene 2 protein</fullName>
    </alternativeName>
</protein>
<keyword evidence="6" id="KW-0158">Chromosome</keyword>
<evidence type="ECO:0000256" key="17">
    <source>
        <dbReference type="ARBA" id="ARBA00048679"/>
    </source>
</evidence>
<dbReference type="GO" id="GO:0005694">
    <property type="term" value="C:chromosome"/>
    <property type="evidence" value="ECO:0007669"/>
    <property type="project" value="UniProtKB-SubCell"/>
</dbReference>
<name>A0AAV7KQZ6_PLEWA</name>
<accession>A0AAV7KQZ6</accession>
<dbReference type="GO" id="GO:0005737">
    <property type="term" value="C:cytoplasm"/>
    <property type="evidence" value="ECO:0007669"/>
    <property type="project" value="TreeGrafter"/>
</dbReference>